<dbReference type="AlphaFoldDB" id="A0A7S4G1F2"/>
<accession>A0A7S4G1F2</accession>
<gene>
    <name evidence="1" type="ORF">EGYM00163_LOCUS33314</name>
</gene>
<sequence length="108" mass="12515">MHKDIKCSTEKTCSVVDATARRFLVFTKLKPMASKMGLSRSLRVEIDRNPDHRMRVRKLYSFVLWKKLLMMHVAPGNRNLLIFLPPRPESFQQRAACTLPQLGWGETS</sequence>
<organism evidence="1">
    <name type="scientific">Eutreptiella gymnastica</name>
    <dbReference type="NCBI Taxonomy" id="73025"/>
    <lineage>
        <taxon>Eukaryota</taxon>
        <taxon>Discoba</taxon>
        <taxon>Euglenozoa</taxon>
        <taxon>Euglenida</taxon>
        <taxon>Spirocuta</taxon>
        <taxon>Euglenophyceae</taxon>
        <taxon>Eutreptiales</taxon>
        <taxon>Eutreptiaceae</taxon>
        <taxon>Eutreptiella</taxon>
    </lineage>
</organism>
<dbReference type="EMBL" id="HBJA01096233">
    <property type="protein sequence ID" value="CAE0822114.1"/>
    <property type="molecule type" value="Transcribed_RNA"/>
</dbReference>
<evidence type="ECO:0000313" key="1">
    <source>
        <dbReference type="EMBL" id="CAE0822114.1"/>
    </source>
</evidence>
<reference evidence="1" key="1">
    <citation type="submission" date="2021-01" db="EMBL/GenBank/DDBJ databases">
        <authorList>
            <person name="Corre E."/>
            <person name="Pelletier E."/>
            <person name="Niang G."/>
            <person name="Scheremetjew M."/>
            <person name="Finn R."/>
            <person name="Kale V."/>
            <person name="Holt S."/>
            <person name="Cochrane G."/>
            <person name="Meng A."/>
            <person name="Brown T."/>
            <person name="Cohen L."/>
        </authorList>
    </citation>
    <scope>NUCLEOTIDE SEQUENCE</scope>
    <source>
        <strain evidence="1">CCMP1594</strain>
    </source>
</reference>
<proteinExistence type="predicted"/>
<protein>
    <submittedName>
        <fullName evidence="1">Uncharacterized protein</fullName>
    </submittedName>
</protein>
<name>A0A7S4G1F2_9EUGL</name>